<reference evidence="5 6" key="1">
    <citation type="journal article" date="2018" name="Sci. Rep.">
        <title>Genomic signatures of local adaptation to the degree of environmental predictability in rotifers.</title>
        <authorList>
            <person name="Franch-Gras L."/>
            <person name="Hahn C."/>
            <person name="Garcia-Roger E.M."/>
            <person name="Carmona M.J."/>
            <person name="Serra M."/>
            <person name="Gomez A."/>
        </authorList>
    </citation>
    <scope>NUCLEOTIDE SEQUENCE [LARGE SCALE GENOMIC DNA]</scope>
    <source>
        <strain evidence="5">HYR1</strain>
    </source>
</reference>
<comment type="caution">
    <text evidence="5">The sequence shown here is derived from an EMBL/GenBank/DDBJ whole genome shotgun (WGS) entry which is preliminary data.</text>
</comment>
<comment type="subcellular location">
    <subcellularLocation>
        <location evidence="3">Cytoplasm</location>
        <location evidence="3">Cytoskeleton</location>
        <location evidence="3">Cilium axoneme</location>
    </subcellularLocation>
</comment>
<dbReference type="STRING" id="10195.A0A3M7RCF7"/>
<sequence>MEYLGQTATASYTNLGRRPESGSYLPAIGQQDIRTGSAPPYSGLLSKSVNLPWRPSTYYRNSQVQHPSYSLYRGSASDTAGPLHAGNYLSSVDSVKVPLIFPAARNALYTRYTPKDWYQSQMNNYLASDKIRSAAERLRSDTLRLAREKEDLALKNQNESDKKLGERINDIDFWKQELDREKDKMSKKINQVDMKRREVEKQLHDTENQLKVAQENLYEREKRQGIDMVHDNVERELIREVDIIKNAQNKLRNMMERLHTQNSLNRSALHEMELDAADKFRALSLDSAAQHMSVSSRGLNFHLGIENVDNTVSTPDTWAKFTEDNIRRSASERAQSDEFMNMADNILKETANDMWNQYNTVNEAFEQRVNESNQAKDKIQNHLSAVIQEIFDLEKSIEFIKKTILDKEAYLRLAQSRLETRTRRPGVELARDQPMHRLIQEIEDLHSMIMDLKNKLSLEENAIQHLLRTKATLEHDLSIKNNSLHIDKERCLGNRRTYPSIQSVGYPATQPMPYQSQVVVY</sequence>
<dbReference type="PRINTS" id="PR00511">
    <property type="entry name" value="TEKTIN"/>
</dbReference>
<dbReference type="Proteomes" id="UP000276133">
    <property type="component" value="Unassembled WGS sequence"/>
</dbReference>
<keyword evidence="3" id="KW-0969">Cilium</keyword>
<comment type="similarity">
    <text evidence="1 3">Belongs to the tektin family.</text>
</comment>
<evidence type="ECO:0000313" key="5">
    <source>
        <dbReference type="EMBL" id="RNA20955.1"/>
    </source>
</evidence>
<evidence type="ECO:0000256" key="4">
    <source>
        <dbReference type="SAM" id="Coils"/>
    </source>
</evidence>
<dbReference type="GO" id="GO:0005930">
    <property type="term" value="C:axoneme"/>
    <property type="evidence" value="ECO:0007669"/>
    <property type="project" value="UniProtKB-SubCell"/>
</dbReference>
<accession>A0A3M7RCF7</accession>
<evidence type="ECO:0000256" key="3">
    <source>
        <dbReference type="RuleBase" id="RU367040"/>
    </source>
</evidence>
<keyword evidence="3" id="KW-0966">Cell projection</keyword>
<keyword evidence="6" id="KW-1185">Reference proteome</keyword>
<name>A0A3M7RCF7_BRAPC</name>
<dbReference type="PANTHER" id="PTHR19960">
    <property type="entry name" value="TEKTIN"/>
    <property type="match status" value="1"/>
</dbReference>
<dbReference type="InterPro" id="IPR048256">
    <property type="entry name" value="Tektin-like"/>
</dbReference>
<gene>
    <name evidence="5" type="ORF">BpHYR1_030345</name>
</gene>
<feature type="coiled-coil region" evidence="4">
    <location>
        <begin position="171"/>
        <end position="264"/>
    </location>
</feature>
<evidence type="ECO:0000313" key="6">
    <source>
        <dbReference type="Proteomes" id="UP000276133"/>
    </source>
</evidence>
<keyword evidence="2" id="KW-0963">Cytoplasm</keyword>
<dbReference type="GO" id="GO:0060271">
    <property type="term" value="P:cilium assembly"/>
    <property type="evidence" value="ECO:0007669"/>
    <property type="project" value="UniProtKB-UniRule"/>
</dbReference>
<dbReference type="PANTHER" id="PTHR19960:SF11">
    <property type="entry name" value="TEKTIN"/>
    <property type="match status" value="1"/>
</dbReference>
<evidence type="ECO:0000256" key="2">
    <source>
        <dbReference type="ARBA" id="ARBA00022490"/>
    </source>
</evidence>
<dbReference type="EMBL" id="REGN01003753">
    <property type="protein sequence ID" value="RNA20955.1"/>
    <property type="molecule type" value="Genomic_DNA"/>
</dbReference>
<dbReference type="GO" id="GO:0015630">
    <property type="term" value="C:microtubule cytoskeleton"/>
    <property type="evidence" value="ECO:0007669"/>
    <property type="project" value="UniProtKB-UniRule"/>
</dbReference>
<keyword evidence="3" id="KW-0282">Flagellum</keyword>
<dbReference type="InterPro" id="IPR000435">
    <property type="entry name" value="Tektins"/>
</dbReference>
<dbReference type="GO" id="GO:0060294">
    <property type="term" value="P:cilium movement involved in cell motility"/>
    <property type="evidence" value="ECO:0007669"/>
    <property type="project" value="UniProtKB-UniRule"/>
</dbReference>
<dbReference type="OrthoDB" id="9886517at2759"/>
<evidence type="ECO:0000256" key="1">
    <source>
        <dbReference type="ARBA" id="ARBA00007209"/>
    </source>
</evidence>
<dbReference type="Pfam" id="PF03148">
    <property type="entry name" value="Tektin"/>
    <property type="match status" value="1"/>
</dbReference>
<feature type="coiled-coil region" evidence="4">
    <location>
        <begin position="435"/>
        <end position="469"/>
    </location>
</feature>
<protein>
    <recommendedName>
        <fullName evidence="3">Tektin</fullName>
    </recommendedName>
</protein>
<dbReference type="AlphaFoldDB" id="A0A3M7RCF7"/>
<keyword evidence="4" id="KW-0175">Coiled coil</keyword>
<organism evidence="5 6">
    <name type="scientific">Brachionus plicatilis</name>
    <name type="common">Marine rotifer</name>
    <name type="synonym">Brachionus muelleri</name>
    <dbReference type="NCBI Taxonomy" id="10195"/>
    <lineage>
        <taxon>Eukaryota</taxon>
        <taxon>Metazoa</taxon>
        <taxon>Spiralia</taxon>
        <taxon>Gnathifera</taxon>
        <taxon>Rotifera</taxon>
        <taxon>Eurotatoria</taxon>
        <taxon>Monogononta</taxon>
        <taxon>Pseudotrocha</taxon>
        <taxon>Ploima</taxon>
        <taxon>Brachionidae</taxon>
        <taxon>Brachionus</taxon>
    </lineage>
</organism>
<proteinExistence type="inferred from homology"/>
<dbReference type="GO" id="GO:0005634">
    <property type="term" value="C:nucleus"/>
    <property type="evidence" value="ECO:0007669"/>
    <property type="project" value="TreeGrafter"/>
</dbReference>